<evidence type="ECO:0000256" key="1">
    <source>
        <dbReference type="SAM" id="MobiDB-lite"/>
    </source>
</evidence>
<reference evidence="2 3" key="1">
    <citation type="journal article" date="2021" name="Sci. Rep.">
        <title>The genome of the diatom Chaetoceros tenuissimus carries an ancient integrated fragment of an extant virus.</title>
        <authorList>
            <person name="Hongo Y."/>
            <person name="Kimura K."/>
            <person name="Takaki Y."/>
            <person name="Yoshida Y."/>
            <person name="Baba S."/>
            <person name="Kobayashi G."/>
            <person name="Nagasaki K."/>
            <person name="Hano T."/>
            <person name="Tomaru Y."/>
        </authorList>
    </citation>
    <scope>NUCLEOTIDE SEQUENCE [LARGE SCALE GENOMIC DNA]</scope>
    <source>
        <strain evidence="2 3">NIES-3715</strain>
    </source>
</reference>
<protein>
    <recommendedName>
        <fullName evidence="4">F-box domain-containing protein</fullName>
    </recommendedName>
</protein>
<feature type="region of interest" description="Disordered" evidence="1">
    <location>
        <begin position="1"/>
        <end position="21"/>
    </location>
</feature>
<proteinExistence type="predicted"/>
<accession>A0AAD3CHG4</accession>
<sequence length="472" mass="54690">MELQNPKKRARPDGEMLKSKKRARRTIAETAILNKSSSSSSSLQLPDDIILQIMSYYHDSRPRIDTVAHLFKTFGRVNKQLRKCCTLFCQRTPIQLYNDWHEKYKLIAFICKTKMKISHITVKYIDKNLRASLFLYLLQECDLSQLEYVYIETLSGLEQHSCDIIQTFCIEAGIPNHVFEQEVILRQTCAKNKTGNRLNFLLEELVVDGLSKISKHAENQSLPIRTFEIVTRHHPQQWLNDQNYEQNLLGFIASCHVLEELSLDMLSASTTELFETCYFFQELSRVISKLNITTLSLGSDDYQGEFGIQSTSLQFLEFDMPKCILKQIACPSLKKASISMGTFGESFLSSFGSSSMETFALTLKNFEHEEENTVQSAFLSNLVKQMPTLKTLKLRNDKVVENGPKLRNLLCIESKSIEKLHTLKCGDYLRFTRIDCPKLKELTVQISFRWYDYCQLQLEHSEFERVRKILQE</sequence>
<evidence type="ECO:0000313" key="3">
    <source>
        <dbReference type="Proteomes" id="UP001054902"/>
    </source>
</evidence>
<dbReference type="AlphaFoldDB" id="A0AAD3CHG4"/>
<gene>
    <name evidence="2" type="ORF">CTEN210_02651</name>
</gene>
<keyword evidence="3" id="KW-1185">Reference proteome</keyword>
<organism evidence="2 3">
    <name type="scientific">Chaetoceros tenuissimus</name>
    <dbReference type="NCBI Taxonomy" id="426638"/>
    <lineage>
        <taxon>Eukaryota</taxon>
        <taxon>Sar</taxon>
        <taxon>Stramenopiles</taxon>
        <taxon>Ochrophyta</taxon>
        <taxon>Bacillariophyta</taxon>
        <taxon>Coscinodiscophyceae</taxon>
        <taxon>Chaetocerotophycidae</taxon>
        <taxon>Chaetocerotales</taxon>
        <taxon>Chaetocerotaceae</taxon>
        <taxon>Chaetoceros</taxon>
    </lineage>
</organism>
<dbReference type="EMBL" id="BLLK01000022">
    <property type="protein sequence ID" value="GFH46177.1"/>
    <property type="molecule type" value="Genomic_DNA"/>
</dbReference>
<comment type="caution">
    <text evidence="2">The sequence shown here is derived from an EMBL/GenBank/DDBJ whole genome shotgun (WGS) entry which is preliminary data.</text>
</comment>
<evidence type="ECO:0000313" key="2">
    <source>
        <dbReference type="EMBL" id="GFH46177.1"/>
    </source>
</evidence>
<name>A0AAD3CHG4_9STRA</name>
<evidence type="ECO:0008006" key="4">
    <source>
        <dbReference type="Google" id="ProtNLM"/>
    </source>
</evidence>
<feature type="compositionally biased region" description="Basic residues" evidence="1">
    <location>
        <begin position="1"/>
        <end position="10"/>
    </location>
</feature>
<dbReference type="Proteomes" id="UP001054902">
    <property type="component" value="Unassembled WGS sequence"/>
</dbReference>